<evidence type="ECO:0000313" key="3">
    <source>
        <dbReference type="EMBL" id="VXD23621.1"/>
    </source>
</evidence>
<dbReference type="Pfam" id="PF01661">
    <property type="entry name" value="Macro"/>
    <property type="match status" value="1"/>
</dbReference>
<dbReference type="InterPro" id="IPR002589">
    <property type="entry name" value="Macro_dom"/>
</dbReference>
<dbReference type="Gene3D" id="3.40.220.10">
    <property type="entry name" value="Leucine Aminopeptidase, subunit E, domain 1"/>
    <property type="match status" value="1"/>
</dbReference>
<dbReference type="RefSeq" id="WP_083625621.1">
    <property type="nucleotide sequence ID" value="NZ_LR734879.1"/>
</dbReference>
<organism evidence="3 4">
    <name type="scientific">Planktothrix serta PCC 8927</name>
    <dbReference type="NCBI Taxonomy" id="671068"/>
    <lineage>
        <taxon>Bacteria</taxon>
        <taxon>Bacillati</taxon>
        <taxon>Cyanobacteriota</taxon>
        <taxon>Cyanophyceae</taxon>
        <taxon>Oscillatoriophycideae</taxon>
        <taxon>Oscillatoriales</taxon>
        <taxon>Microcoleaceae</taxon>
        <taxon>Planktothrix</taxon>
    </lineage>
</organism>
<dbReference type="InterPro" id="IPR043472">
    <property type="entry name" value="Macro_dom-like"/>
</dbReference>
<accession>A0A7Z9BVQ2</accession>
<protein>
    <submittedName>
        <fullName evidence="3">Appr-1-p processing domain protein</fullName>
    </submittedName>
</protein>
<comment type="caution">
    <text evidence="3">The sequence shown here is derived from an EMBL/GenBank/DDBJ whole genome shotgun (WGS) entry which is preliminary data.</text>
</comment>
<dbReference type="EMBL" id="CZCU02000155">
    <property type="protein sequence ID" value="VXD23621.1"/>
    <property type="molecule type" value="Genomic_DNA"/>
</dbReference>
<dbReference type="InterPro" id="IPR050892">
    <property type="entry name" value="ADP-ribose_metab_enzymes"/>
</dbReference>
<evidence type="ECO:0000259" key="2">
    <source>
        <dbReference type="PROSITE" id="PS51154"/>
    </source>
</evidence>
<dbReference type="SUPFAM" id="SSF52949">
    <property type="entry name" value="Macro domain-like"/>
    <property type="match status" value="1"/>
</dbReference>
<dbReference type="AlphaFoldDB" id="A0A7Z9BVQ2"/>
<evidence type="ECO:0000256" key="1">
    <source>
        <dbReference type="ARBA" id="ARBA00035885"/>
    </source>
</evidence>
<sequence>MIKFEQGNLLTANTEALVNTVNCVGVMGKGIALQFKQGFPENFLHYKKACNAKQIQPGQMFTFTTGNLFNPKYIINFPTKLHWREKSKLEYIEVGLKALIEEIKQLKIQSIAIPPLGCGNGGLNWIEVKPLILQAFAELPDVQVLLFEPIGAPKADQIQVTTETPEITRSRALFIRLLELYGIPGYRLTKLEIQKLAYFLQVAGEPLKLRYKKHKFGPYADNLNHVLQVLDGHFIRGYGDRSKNSEMYVLPEGQAIAQQFLEQHPDANNRLERVHCLIEGFETPYGLEMLATVHWVTIEDPQAAVDCEQAIRRVQEWNERKRQIFKPNHLSKAWKRLYEQKWLN</sequence>
<dbReference type="SMART" id="SM00506">
    <property type="entry name" value="A1pp"/>
    <property type="match status" value="1"/>
</dbReference>
<evidence type="ECO:0000313" key="4">
    <source>
        <dbReference type="Proteomes" id="UP000184550"/>
    </source>
</evidence>
<dbReference type="Proteomes" id="UP000184550">
    <property type="component" value="Unassembled WGS sequence"/>
</dbReference>
<dbReference type="GO" id="GO:0140291">
    <property type="term" value="P:peptidyl-glutamate ADP-deribosylation"/>
    <property type="evidence" value="ECO:0007669"/>
    <property type="project" value="TreeGrafter"/>
</dbReference>
<feature type="domain" description="Macro" evidence="2">
    <location>
        <begin position="1"/>
        <end position="155"/>
    </location>
</feature>
<dbReference type="PROSITE" id="PS51154">
    <property type="entry name" value="MACRO"/>
    <property type="match status" value="1"/>
</dbReference>
<dbReference type="PANTHER" id="PTHR12521">
    <property type="entry name" value="PROTEIN C6ORF130"/>
    <property type="match status" value="1"/>
</dbReference>
<keyword evidence="4" id="KW-1185">Reference proteome</keyword>
<dbReference type="PANTHER" id="PTHR12521:SF0">
    <property type="entry name" value="ADP-RIBOSE GLYCOHYDROLASE OARD1"/>
    <property type="match status" value="1"/>
</dbReference>
<comment type="catalytic activity">
    <reaction evidence="1">
        <text>an N-(ADP-alpha-D-ribosyl)-thymidine in DNA + H2O = a thymidine in DNA + ADP-D-ribose</text>
        <dbReference type="Rhea" id="RHEA:71655"/>
        <dbReference type="Rhea" id="RHEA-COMP:13556"/>
        <dbReference type="Rhea" id="RHEA-COMP:18051"/>
        <dbReference type="ChEBI" id="CHEBI:15377"/>
        <dbReference type="ChEBI" id="CHEBI:57967"/>
        <dbReference type="ChEBI" id="CHEBI:137386"/>
        <dbReference type="ChEBI" id="CHEBI:191199"/>
    </reaction>
    <physiologicalReaction direction="left-to-right" evidence="1">
        <dbReference type="Rhea" id="RHEA:71656"/>
    </physiologicalReaction>
</comment>
<proteinExistence type="predicted"/>
<gene>
    <name evidence="3" type="ORF">PL8927_780208</name>
</gene>
<dbReference type="OrthoDB" id="9780211at2"/>
<reference evidence="3" key="1">
    <citation type="submission" date="2019-10" db="EMBL/GenBank/DDBJ databases">
        <authorList>
            <consortium name="Genoscope - CEA"/>
            <person name="William W."/>
        </authorList>
    </citation>
    <scope>NUCLEOTIDE SEQUENCE [LARGE SCALE GENOMIC DNA]</scope>
    <source>
        <strain evidence="3">BBR_PRJEB10992</strain>
    </source>
</reference>
<name>A0A7Z9BVQ2_9CYAN</name>
<dbReference type="CDD" id="cd02901">
    <property type="entry name" value="Macro_Poa1p-like"/>
    <property type="match status" value="1"/>
</dbReference>